<dbReference type="Gene3D" id="3.40.50.20">
    <property type="match status" value="1"/>
</dbReference>
<evidence type="ECO:0000256" key="11">
    <source>
        <dbReference type="ARBA" id="ARBA00042864"/>
    </source>
</evidence>
<evidence type="ECO:0000256" key="9">
    <source>
        <dbReference type="ARBA" id="ARBA00038345"/>
    </source>
</evidence>
<evidence type="ECO:0000313" key="16">
    <source>
        <dbReference type="EMBL" id="WCC81164.1"/>
    </source>
</evidence>
<proteinExistence type="inferred from homology"/>
<dbReference type="Gene3D" id="3.30.1490.20">
    <property type="entry name" value="ATP-grasp fold, A domain"/>
    <property type="match status" value="1"/>
</dbReference>
<dbReference type="GO" id="GO:0004637">
    <property type="term" value="F:phosphoribosylamine-glycine ligase activity"/>
    <property type="evidence" value="ECO:0007669"/>
    <property type="project" value="UniProtKB-EC"/>
</dbReference>
<feature type="compositionally biased region" description="Polar residues" evidence="14">
    <location>
        <begin position="426"/>
        <end position="440"/>
    </location>
</feature>
<dbReference type="EC" id="6.3.4.13" evidence="4 12"/>
<reference evidence="16 17" key="1">
    <citation type="submission" date="2023-01" db="EMBL/GenBank/DDBJ databases">
        <authorList>
            <person name="Lee S.H."/>
            <person name="Jung H.S."/>
            <person name="Yun J.U."/>
        </authorList>
    </citation>
    <scope>NUCLEOTIDE SEQUENCE [LARGE SCALE GENOMIC DNA]</scope>
    <source>
        <strain evidence="16 17">CBA3108</strain>
    </source>
</reference>
<evidence type="ECO:0000256" key="1">
    <source>
        <dbReference type="ARBA" id="ARBA00001936"/>
    </source>
</evidence>
<organism evidence="16 17">
    <name type="scientific">Cutibacterium equinum</name>
    <dbReference type="NCBI Taxonomy" id="3016342"/>
    <lineage>
        <taxon>Bacteria</taxon>
        <taxon>Bacillati</taxon>
        <taxon>Actinomycetota</taxon>
        <taxon>Actinomycetes</taxon>
        <taxon>Propionibacteriales</taxon>
        <taxon>Propionibacteriaceae</taxon>
        <taxon>Cutibacterium</taxon>
    </lineage>
</organism>
<evidence type="ECO:0000313" key="17">
    <source>
        <dbReference type="Proteomes" id="UP001212097"/>
    </source>
</evidence>
<dbReference type="InterPro" id="IPR013815">
    <property type="entry name" value="ATP_grasp_subdomain_1"/>
</dbReference>
<comment type="similarity">
    <text evidence="9 12">Belongs to the GARS family.</text>
</comment>
<dbReference type="PROSITE" id="PS00184">
    <property type="entry name" value="GARS"/>
    <property type="match status" value="1"/>
</dbReference>
<evidence type="ECO:0000259" key="15">
    <source>
        <dbReference type="PROSITE" id="PS50975"/>
    </source>
</evidence>
<dbReference type="Proteomes" id="UP001212097">
    <property type="component" value="Chromosome"/>
</dbReference>
<dbReference type="PANTHER" id="PTHR43472:SF1">
    <property type="entry name" value="PHOSPHORIBOSYLAMINE--GLYCINE LIGASE, CHLOROPLASTIC"/>
    <property type="match status" value="1"/>
</dbReference>
<accession>A0ABY7R2J6</accession>
<dbReference type="InterPro" id="IPR037123">
    <property type="entry name" value="PRibGlycinamide_synth_C_sf"/>
</dbReference>
<evidence type="ECO:0000256" key="5">
    <source>
        <dbReference type="ARBA" id="ARBA00022598"/>
    </source>
</evidence>
<dbReference type="Pfam" id="PF02844">
    <property type="entry name" value="GARS_N"/>
    <property type="match status" value="1"/>
</dbReference>
<keyword evidence="7 12" id="KW-0658">Purine biosynthesis</keyword>
<comment type="cofactor">
    <cofactor evidence="1">
        <name>Mn(2+)</name>
        <dbReference type="ChEBI" id="CHEBI:29035"/>
    </cofactor>
</comment>
<dbReference type="PROSITE" id="PS50975">
    <property type="entry name" value="ATP_GRASP"/>
    <property type="match status" value="1"/>
</dbReference>
<gene>
    <name evidence="12 16" type="primary">purD</name>
    <name evidence="16" type="ORF">O6R08_09115</name>
</gene>
<dbReference type="InterPro" id="IPR016185">
    <property type="entry name" value="PreATP-grasp_dom_sf"/>
</dbReference>
<evidence type="ECO:0000256" key="14">
    <source>
        <dbReference type="SAM" id="MobiDB-lite"/>
    </source>
</evidence>
<evidence type="ECO:0000256" key="2">
    <source>
        <dbReference type="ARBA" id="ARBA00001946"/>
    </source>
</evidence>
<feature type="domain" description="ATP-grasp" evidence="15">
    <location>
        <begin position="107"/>
        <end position="307"/>
    </location>
</feature>
<dbReference type="InterPro" id="IPR020559">
    <property type="entry name" value="PRibGlycinamide_synth_CS"/>
</dbReference>
<dbReference type="SUPFAM" id="SSF52440">
    <property type="entry name" value="PreATP-grasp domain"/>
    <property type="match status" value="1"/>
</dbReference>
<keyword evidence="17" id="KW-1185">Reference proteome</keyword>
<name>A0ABY7R2J6_9ACTN</name>
<dbReference type="HAMAP" id="MF_00138">
    <property type="entry name" value="GARS"/>
    <property type="match status" value="1"/>
</dbReference>
<evidence type="ECO:0000256" key="8">
    <source>
        <dbReference type="ARBA" id="ARBA00022840"/>
    </source>
</evidence>
<reference evidence="16 17" key="2">
    <citation type="submission" date="2023-06" db="EMBL/GenBank/DDBJ databases">
        <title>The Gram-positive Non-spore-bearing Anaerobic Bacilli of Human Feces.</title>
        <authorList>
            <person name="Eggerth A.H."/>
        </authorList>
    </citation>
    <scope>NUCLEOTIDE SEQUENCE [LARGE SCALE GENOMIC DNA]</scope>
    <source>
        <strain evidence="16 17">CBA3108</strain>
    </source>
</reference>
<dbReference type="Gene3D" id="3.90.600.10">
    <property type="entry name" value="Phosphoribosylglycinamide synthetase, C-terminal domain"/>
    <property type="match status" value="1"/>
</dbReference>
<dbReference type="EMBL" id="CP115668">
    <property type="protein sequence ID" value="WCC81164.1"/>
    <property type="molecule type" value="Genomic_DNA"/>
</dbReference>
<feature type="region of interest" description="Disordered" evidence="14">
    <location>
        <begin position="414"/>
        <end position="440"/>
    </location>
</feature>
<comment type="pathway">
    <text evidence="3 12">Purine metabolism; IMP biosynthesis via de novo pathway; N(1)-(5-phospho-D-ribosyl)glycinamide from 5-phospho-alpha-D-ribose 1-diphosphate: step 2/2.</text>
</comment>
<keyword evidence="5 12" id="KW-0436">Ligase</keyword>
<sequence>MTVLVLGSGGREHALALACRRDPQVAAVHVAPGNPGTASFATNHPIDPCDKGAVVALARDVGADLVVVGPEAPLVAGVADALRDAGIDCFGPSAEAARLEGSKAFAKEVMAAAGVPTAASRSCGDLDSVGAALDEFAAPHVVKDDGLAGGKGVVVTDDRAEALAHAEHCLKAGHQVVVEEYLDGPEVSLFAICDGQRALPMQPAQDFKRVGDGGVGPNTGGMGAYTPLPWAPDDLVETVATTVISPTLAAMNDRGTPFMGLLYVGLALTSEGPKVVEFNVRFGDPETEPLLSMVESPLAQIMLAAARGDLSGVDGLRFRRGAAVGVVMASEGYPASPVKGRRVVAPVDDEDVLHAGTRIEGDGLVTSGGRVLVVLGHGETLAGARTDAYTRVDQLEVAGGFHRTDIALGAAELEADDEMTDGLTPQPATHPSNPTDGENS</sequence>
<dbReference type="Gene3D" id="3.30.470.20">
    <property type="entry name" value="ATP-grasp fold, B domain"/>
    <property type="match status" value="1"/>
</dbReference>
<evidence type="ECO:0000256" key="4">
    <source>
        <dbReference type="ARBA" id="ARBA00013255"/>
    </source>
</evidence>
<dbReference type="InterPro" id="IPR020562">
    <property type="entry name" value="PRibGlycinamide_synth_N"/>
</dbReference>
<comment type="catalytic activity">
    <reaction evidence="12">
        <text>5-phospho-beta-D-ribosylamine + glycine + ATP = N(1)-(5-phospho-beta-D-ribosyl)glycinamide + ADP + phosphate + H(+)</text>
        <dbReference type="Rhea" id="RHEA:17453"/>
        <dbReference type="ChEBI" id="CHEBI:15378"/>
        <dbReference type="ChEBI" id="CHEBI:30616"/>
        <dbReference type="ChEBI" id="CHEBI:43474"/>
        <dbReference type="ChEBI" id="CHEBI:57305"/>
        <dbReference type="ChEBI" id="CHEBI:58681"/>
        <dbReference type="ChEBI" id="CHEBI:143788"/>
        <dbReference type="ChEBI" id="CHEBI:456216"/>
        <dbReference type="EC" id="6.3.4.13"/>
    </reaction>
</comment>
<comment type="cofactor">
    <cofactor evidence="2">
        <name>Mg(2+)</name>
        <dbReference type="ChEBI" id="CHEBI:18420"/>
    </cofactor>
</comment>
<dbReference type="SMART" id="SM01209">
    <property type="entry name" value="GARS_A"/>
    <property type="match status" value="1"/>
</dbReference>
<dbReference type="SUPFAM" id="SSF56059">
    <property type="entry name" value="Glutathione synthetase ATP-binding domain-like"/>
    <property type="match status" value="1"/>
</dbReference>
<evidence type="ECO:0000256" key="6">
    <source>
        <dbReference type="ARBA" id="ARBA00022741"/>
    </source>
</evidence>
<evidence type="ECO:0000256" key="12">
    <source>
        <dbReference type="HAMAP-Rule" id="MF_00138"/>
    </source>
</evidence>
<evidence type="ECO:0000256" key="13">
    <source>
        <dbReference type="PROSITE-ProRule" id="PRU00409"/>
    </source>
</evidence>
<evidence type="ECO:0000256" key="3">
    <source>
        <dbReference type="ARBA" id="ARBA00005174"/>
    </source>
</evidence>
<dbReference type="SUPFAM" id="SSF51246">
    <property type="entry name" value="Rudiment single hybrid motif"/>
    <property type="match status" value="1"/>
</dbReference>
<dbReference type="Pfam" id="PF02843">
    <property type="entry name" value="GARS_C"/>
    <property type="match status" value="1"/>
</dbReference>
<dbReference type="SMART" id="SM01210">
    <property type="entry name" value="GARS_C"/>
    <property type="match status" value="1"/>
</dbReference>
<dbReference type="InterPro" id="IPR011761">
    <property type="entry name" value="ATP-grasp"/>
</dbReference>
<protein>
    <recommendedName>
        <fullName evidence="4 12">Phosphoribosylamine--glycine ligase</fullName>
        <ecNumber evidence="4 12">6.3.4.13</ecNumber>
    </recommendedName>
    <alternativeName>
        <fullName evidence="12">GARS</fullName>
    </alternativeName>
    <alternativeName>
        <fullName evidence="10 12">Glycinamide ribonucleotide synthetase</fullName>
    </alternativeName>
    <alternativeName>
        <fullName evidence="11 12">Phosphoribosylglycinamide synthetase</fullName>
    </alternativeName>
</protein>
<dbReference type="InterPro" id="IPR020560">
    <property type="entry name" value="PRibGlycinamide_synth_C-dom"/>
</dbReference>
<dbReference type="InterPro" id="IPR000115">
    <property type="entry name" value="PRibGlycinamide_synth"/>
</dbReference>
<evidence type="ECO:0000256" key="10">
    <source>
        <dbReference type="ARBA" id="ARBA00042242"/>
    </source>
</evidence>
<keyword evidence="8 13" id="KW-0067">ATP-binding</keyword>
<dbReference type="InterPro" id="IPR011054">
    <property type="entry name" value="Rudment_hybrid_motif"/>
</dbReference>
<keyword evidence="6 13" id="KW-0547">Nucleotide-binding</keyword>
<dbReference type="RefSeq" id="WP_271419342.1">
    <property type="nucleotide sequence ID" value="NZ_CP115668.1"/>
</dbReference>
<dbReference type="Pfam" id="PF01071">
    <property type="entry name" value="GARS_A"/>
    <property type="match status" value="1"/>
</dbReference>
<dbReference type="InterPro" id="IPR020561">
    <property type="entry name" value="PRibGlycinamid_synth_ATP-grasp"/>
</dbReference>
<evidence type="ECO:0000256" key="7">
    <source>
        <dbReference type="ARBA" id="ARBA00022755"/>
    </source>
</evidence>
<dbReference type="PANTHER" id="PTHR43472">
    <property type="entry name" value="PHOSPHORIBOSYLAMINE--GLYCINE LIGASE"/>
    <property type="match status" value="1"/>
</dbReference>
<dbReference type="NCBIfam" id="TIGR00877">
    <property type="entry name" value="purD"/>
    <property type="match status" value="1"/>
</dbReference>